<sequence>MGIVLASALVPTRFVDVEVLVLDFLTARIDAPVHTTVPAERPARFVRLWRNGGAAANRIVDRPQVTVEAWSTDSADAADLANRCRDLLLGAYTPMTLVRGVTEVSGPYSTPDPDTETPRYRFTVQLTVRAKR</sequence>
<accession>A0A9X1S2A7</accession>
<evidence type="ECO:0000313" key="2">
    <source>
        <dbReference type="Proteomes" id="UP001139354"/>
    </source>
</evidence>
<protein>
    <recommendedName>
        <fullName evidence="3">DUF3168 domain-containing protein</fullName>
    </recommendedName>
</protein>
<gene>
    <name evidence="1" type="ORF">KEC57_06480</name>
</gene>
<proteinExistence type="predicted"/>
<comment type="caution">
    <text evidence="1">The sequence shown here is derived from an EMBL/GenBank/DDBJ whole genome shotgun (WGS) entry which is preliminary data.</text>
</comment>
<evidence type="ECO:0008006" key="3">
    <source>
        <dbReference type="Google" id="ProtNLM"/>
    </source>
</evidence>
<keyword evidence="2" id="KW-1185">Reference proteome</keyword>
<dbReference type="Proteomes" id="UP001139354">
    <property type="component" value="Unassembled WGS sequence"/>
</dbReference>
<dbReference type="RefSeq" id="WP_229383761.1">
    <property type="nucleotide sequence ID" value="NZ_JAGTTN010000002.1"/>
</dbReference>
<reference evidence="1" key="1">
    <citation type="submission" date="2021-04" db="EMBL/GenBank/DDBJ databases">
        <title>Microbacterium tenobrionis sp. nov. and Microbacterium allomyrinae sp. nov., isolated from larvae of Tenobrio molitor and Allomyrina dichotoma, respectively.</title>
        <authorList>
            <person name="Lee S.D."/>
        </authorList>
    </citation>
    <scope>NUCLEOTIDE SEQUENCE</scope>
    <source>
        <strain evidence="1">BWT-G7</strain>
    </source>
</reference>
<evidence type="ECO:0000313" key="1">
    <source>
        <dbReference type="EMBL" id="MCC2031829.1"/>
    </source>
</evidence>
<name>A0A9X1S2A7_9MICO</name>
<organism evidence="1 2">
    <name type="scientific">Microbacterium allomyrinae</name>
    <dbReference type="NCBI Taxonomy" id="2830666"/>
    <lineage>
        <taxon>Bacteria</taxon>
        <taxon>Bacillati</taxon>
        <taxon>Actinomycetota</taxon>
        <taxon>Actinomycetes</taxon>
        <taxon>Micrococcales</taxon>
        <taxon>Microbacteriaceae</taxon>
        <taxon>Microbacterium</taxon>
    </lineage>
</organism>
<dbReference type="AlphaFoldDB" id="A0A9X1S2A7"/>
<dbReference type="EMBL" id="JAGTTN010000002">
    <property type="protein sequence ID" value="MCC2031829.1"/>
    <property type="molecule type" value="Genomic_DNA"/>
</dbReference>